<dbReference type="EMBL" id="UZAN01059093">
    <property type="protein sequence ID" value="VDP92244.1"/>
    <property type="molecule type" value="Genomic_DNA"/>
</dbReference>
<dbReference type="WBParaSite" id="ECPE_0001501201-mRNA-1">
    <property type="protein sequence ID" value="ECPE_0001501201-mRNA-1"/>
    <property type="gene ID" value="ECPE_0001501201"/>
</dbReference>
<protein>
    <submittedName>
        <fullName evidence="3">Integrase</fullName>
    </submittedName>
</protein>
<name>A0A183B6Y7_9TREM</name>
<reference evidence="1 2" key="2">
    <citation type="submission" date="2018-11" db="EMBL/GenBank/DDBJ databases">
        <authorList>
            <consortium name="Pathogen Informatics"/>
        </authorList>
    </citation>
    <scope>NUCLEOTIDE SEQUENCE [LARGE SCALE GENOMIC DNA]</scope>
    <source>
        <strain evidence="1 2">Egypt</strain>
    </source>
</reference>
<accession>A0A183B6Y7</accession>
<reference evidence="3" key="1">
    <citation type="submission" date="2016-06" db="UniProtKB">
        <authorList>
            <consortium name="WormBaseParasite"/>
        </authorList>
    </citation>
    <scope>IDENTIFICATION</scope>
</reference>
<gene>
    <name evidence="1" type="ORF">ECPE_LOCUS14972</name>
</gene>
<dbReference type="OrthoDB" id="6247559at2759"/>
<evidence type="ECO:0000313" key="2">
    <source>
        <dbReference type="Proteomes" id="UP000272942"/>
    </source>
</evidence>
<organism evidence="3">
    <name type="scientific">Echinostoma caproni</name>
    <dbReference type="NCBI Taxonomy" id="27848"/>
    <lineage>
        <taxon>Eukaryota</taxon>
        <taxon>Metazoa</taxon>
        <taxon>Spiralia</taxon>
        <taxon>Lophotrochozoa</taxon>
        <taxon>Platyhelminthes</taxon>
        <taxon>Trematoda</taxon>
        <taxon>Digenea</taxon>
        <taxon>Plagiorchiida</taxon>
        <taxon>Echinostomata</taxon>
        <taxon>Echinostomatoidea</taxon>
        <taxon>Echinostomatidae</taxon>
        <taxon>Echinostoma</taxon>
    </lineage>
</organism>
<keyword evidence="2" id="KW-1185">Reference proteome</keyword>
<evidence type="ECO:0000313" key="1">
    <source>
        <dbReference type="EMBL" id="VDP92244.1"/>
    </source>
</evidence>
<dbReference type="Proteomes" id="UP000272942">
    <property type="component" value="Unassembled WGS sequence"/>
</dbReference>
<proteinExistence type="predicted"/>
<sequence>MRTFLEEFEDFAELVGVRPDRGKLTALRALLKGRAQVVLDAARRDPEKMKWAAAKDALIARFYTPADC</sequence>
<evidence type="ECO:0000313" key="3">
    <source>
        <dbReference type="WBParaSite" id="ECPE_0001501201-mRNA-1"/>
    </source>
</evidence>
<dbReference type="AlphaFoldDB" id="A0A183B6Y7"/>